<proteinExistence type="predicted"/>
<evidence type="ECO:0000313" key="2">
    <source>
        <dbReference type="Proteomes" id="UP000815325"/>
    </source>
</evidence>
<organism evidence="1 2">
    <name type="scientific">Dunaliella salina</name>
    <name type="common">Green alga</name>
    <name type="synonym">Protococcus salinus</name>
    <dbReference type="NCBI Taxonomy" id="3046"/>
    <lineage>
        <taxon>Eukaryota</taxon>
        <taxon>Viridiplantae</taxon>
        <taxon>Chlorophyta</taxon>
        <taxon>core chlorophytes</taxon>
        <taxon>Chlorophyceae</taxon>
        <taxon>CS clade</taxon>
        <taxon>Chlamydomonadales</taxon>
        <taxon>Dunaliellaceae</taxon>
        <taxon>Dunaliella</taxon>
    </lineage>
</organism>
<reference evidence="1" key="1">
    <citation type="submission" date="2017-08" db="EMBL/GenBank/DDBJ databases">
        <authorList>
            <person name="Polle J.E."/>
            <person name="Barry K."/>
            <person name="Cushman J."/>
            <person name="Schmutz J."/>
            <person name="Tran D."/>
            <person name="Hathwaick L.T."/>
            <person name="Yim W.C."/>
            <person name="Jenkins J."/>
            <person name="Mckie-Krisberg Z.M."/>
            <person name="Prochnik S."/>
            <person name="Lindquist E."/>
            <person name="Dockter R.B."/>
            <person name="Adam C."/>
            <person name="Molina H."/>
            <person name="Bunkerborg J."/>
            <person name="Jin E."/>
            <person name="Buchheim M."/>
            <person name="Magnuson J."/>
        </authorList>
    </citation>
    <scope>NUCLEOTIDE SEQUENCE</scope>
    <source>
        <strain evidence="1">CCAP 19/18</strain>
    </source>
</reference>
<keyword evidence="2" id="KW-1185">Reference proteome</keyword>
<accession>A0ABQ7GG97</accession>
<comment type="caution">
    <text evidence="1">The sequence shown here is derived from an EMBL/GenBank/DDBJ whole genome shotgun (WGS) entry which is preliminary data.</text>
</comment>
<protein>
    <recommendedName>
        <fullName evidence="3">Encoded protein</fullName>
    </recommendedName>
</protein>
<dbReference type="EMBL" id="MU069800">
    <property type="protein sequence ID" value="KAF5833633.1"/>
    <property type="molecule type" value="Genomic_DNA"/>
</dbReference>
<gene>
    <name evidence="1" type="ORF">DUNSADRAFT_10012</name>
</gene>
<dbReference type="Proteomes" id="UP000815325">
    <property type="component" value="Unassembled WGS sequence"/>
</dbReference>
<evidence type="ECO:0008006" key="3">
    <source>
        <dbReference type="Google" id="ProtNLM"/>
    </source>
</evidence>
<sequence length="98" mass="11093">MQPKPVEHDAVECAVHAGGILAQMNVHCELARKPHPSLFLEILAVLLFWQLHFFYEANTKARPNGYTLCSCCIQRVHVRECAHKCSTGSENTSMHQDF</sequence>
<evidence type="ECO:0000313" key="1">
    <source>
        <dbReference type="EMBL" id="KAF5833633.1"/>
    </source>
</evidence>
<name>A0ABQ7GG97_DUNSA</name>